<keyword evidence="6" id="KW-0227">DNA damage</keyword>
<evidence type="ECO:0000259" key="18">
    <source>
        <dbReference type="PROSITE" id="PS51462"/>
    </source>
</evidence>
<dbReference type="PROSITE" id="PS51462">
    <property type="entry name" value="NUDIX"/>
    <property type="match status" value="1"/>
</dbReference>
<name>A0A9D9IBZ4_9SPIO</name>
<evidence type="ECO:0000256" key="8">
    <source>
        <dbReference type="ARBA" id="ARBA00022842"/>
    </source>
</evidence>
<evidence type="ECO:0000256" key="1">
    <source>
        <dbReference type="ARBA" id="ARBA00001946"/>
    </source>
</evidence>
<evidence type="ECO:0000313" key="19">
    <source>
        <dbReference type="EMBL" id="MBO8469044.1"/>
    </source>
</evidence>
<keyword evidence="9" id="KW-0234">DNA repair</keyword>
<dbReference type="InterPro" id="IPR020084">
    <property type="entry name" value="NUDIX_hydrolase_CS"/>
</dbReference>
<evidence type="ECO:0000256" key="17">
    <source>
        <dbReference type="RuleBase" id="RU003476"/>
    </source>
</evidence>
<reference evidence="19" key="2">
    <citation type="journal article" date="2021" name="PeerJ">
        <title>Extensive microbial diversity within the chicken gut microbiome revealed by metagenomics and culture.</title>
        <authorList>
            <person name="Gilroy R."/>
            <person name="Ravi A."/>
            <person name="Getino M."/>
            <person name="Pursley I."/>
            <person name="Horton D.L."/>
            <person name="Alikhan N.F."/>
            <person name="Baker D."/>
            <person name="Gharbi K."/>
            <person name="Hall N."/>
            <person name="Watson M."/>
            <person name="Adriaenssens E.M."/>
            <person name="Foster-Nyarko E."/>
            <person name="Jarju S."/>
            <person name="Secka A."/>
            <person name="Antonio M."/>
            <person name="Oren A."/>
            <person name="Chaudhuri R.R."/>
            <person name="La Ragione R."/>
            <person name="Hildebrand F."/>
            <person name="Pallen M.J."/>
        </authorList>
    </citation>
    <scope>NUCLEOTIDE SEQUENCE</scope>
    <source>
        <strain evidence="19">14700</strain>
    </source>
</reference>
<dbReference type="GO" id="GO:0008413">
    <property type="term" value="F:8-oxo-7,8-dihydroguanosine triphosphate pyrophosphatase activity"/>
    <property type="evidence" value="ECO:0007669"/>
    <property type="project" value="TreeGrafter"/>
</dbReference>
<protein>
    <recommendedName>
        <fullName evidence="13">8-oxo-dGTP diphosphatase</fullName>
        <ecNumber evidence="12">3.6.1.55</ecNumber>
    </recommendedName>
    <alternativeName>
        <fullName evidence="16">7,8-dihydro-8-oxoguanine-triphosphatase</fullName>
    </alternativeName>
    <alternativeName>
        <fullName evidence="15">Mutator protein MutT</fullName>
    </alternativeName>
    <alternativeName>
        <fullName evidence="14">dGTP pyrophosphohydrolase</fullName>
    </alternativeName>
</protein>
<dbReference type="Gene3D" id="3.90.79.10">
    <property type="entry name" value="Nucleoside Triphosphate Pyrophosphohydrolase"/>
    <property type="match status" value="1"/>
</dbReference>
<evidence type="ECO:0000256" key="15">
    <source>
        <dbReference type="ARBA" id="ARBA00041979"/>
    </source>
</evidence>
<keyword evidence="5" id="KW-0479">Metal-binding</keyword>
<dbReference type="CDD" id="cd03425">
    <property type="entry name" value="NUDIX_MutT_NudA_like"/>
    <property type="match status" value="1"/>
</dbReference>
<evidence type="ECO:0000256" key="7">
    <source>
        <dbReference type="ARBA" id="ARBA00022801"/>
    </source>
</evidence>
<dbReference type="Proteomes" id="UP000810292">
    <property type="component" value="Unassembled WGS sequence"/>
</dbReference>
<dbReference type="EC" id="3.6.1.55" evidence="12"/>
<comment type="similarity">
    <text evidence="2 17">Belongs to the Nudix hydrolase family.</text>
</comment>
<organism evidence="19 20">
    <name type="scientific">Candidatus Ornithospirochaeta stercoravium</name>
    <dbReference type="NCBI Taxonomy" id="2840897"/>
    <lineage>
        <taxon>Bacteria</taxon>
        <taxon>Pseudomonadati</taxon>
        <taxon>Spirochaetota</taxon>
        <taxon>Spirochaetia</taxon>
        <taxon>Spirochaetales</taxon>
        <taxon>Spirochaetaceae</taxon>
        <taxon>Spirochaetaceae incertae sedis</taxon>
        <taxon>Candidatus Ornithospirochaeta</taxon>
    </lineage>
</organism>
<dbReference type="InterPro" id="IPR000086">
    <property type="entry name" value="NUDIX_hydrolase_dom"/>
</dbReference>
<comment type="caution">
    <text evidence="19">The sequence shown here is derived from an EMBL/GenBank/DDBJ whole genome shotgun (WGS) entry which is preliminary data.</text>
</comment>
<keyword evidence="7 17" id="KW-0378">Hydrolase</keyword>
<gene>
    <name evidence="19" type="ORF">IAA72_04575</name>
</gene>
<evidence type="ECO:0000256" key="3">
    <source>
        <dbReference type="ARBA" id="ARBA00022457"/>
    </source>
</evidence>
<dbReference type="GO" id="GO:0044716">
    <property type="term" value="F:8-oxo-GDP phosphatase activity"/>
    <property type="evidence" value="ECO:0007669"/>
    <property type="project" value="TreeGrafter"/>
</dbReference>
<dbReference type="InterPro" id="IPR015797">
    <property type="entry name" value="NUDIX_hydrolase-like_dom_sf"/>
</dbReference>
<dbReference type="PANTHER" id="PTHR47707">
    <property type="entry name" value="8-OXO-DGTP DIPHOSPHATASE"/>
    <property type="match status" value="1"/>
</dbReference>
<dbReference type="GO" id="GO:0044715">
    <property type="term" value="F:8-oxo-dGDP phosphatase activity"/>
    <property type="evidence" value="ECO:0007669"/>
    <property type="project" value="TreeGrafter"/>
</dbReference>
<dbReference type="GO" id="GO:0035539">
    <property type="term" value="F:8-oxo-7,8-dihydrodeoxyguanosine triphosphate pyrophosphatase activity"/>
    <property type="evidence" value="ECO:0007669"/>
    <property type="project" value="UniProtKB-EC"/>
</dbReference>
<comment type="catalytic activity">
    <reaction evidence="11">
        <text>8-oxo-GTP + H2O = 8-oxo-GMP + diphosphate + H(+)</text>
        <dbReference type="Rhea" id="RHEA:67616"/>
        <dbReference type="ChEBI" id="CHEBI:15377"/>
        <dbReference type="ChEBI" id="CHEBI:15378"/>
        <dbReference type="ChEBI" id="CHEBI:33019"/>
        <dbReference type="ChEBI" id="CHEBI:143553"/>
        <dbReference type="ChEBI" id="CHEBI:145694"/>
    </reaction>
</comment>
<proteinExistence type="inferred from homology"/>
<comment type="catalytic activity">
    <reaction evidence="10">
        <text>8-oxo-dGTP + H2O = 8-oxo-dGMP + diphosphate + H(+)</text>
        <dbReference type="Rhea" id="RHEA:31575"/>
        <dbReference type="ChEBI" id="CHEBI:15377"/>
        <dbReference type="ChEBI" id="CHEBI:15378"/>
        <dbReference type="ChEBI" id="CHEBI:33019"/>
        <dbReference type="ChEBI" id="CHEBI:63224"/>
        <dbReference type="ChEBI" id="CHEBI:77896"/>
        <dbReference type="EC" id="3.6.1.55"/>
    </reaction>
</comment>
<evidence type="ECO:0000256" key="13">
    <source>
        <dbReference type="ARBA" id="ARBA00040794"/>
    </source>
</evidence>
<evidence type="ECO:0000256" key="4">
    <source>
        <dbReference type="ARBA" id="ARBA00022705"/>
    </source>
</evidence>
<accession>A0A9D9IBZ4</accession>
<evidence type="ECO:0000256" key="11">
    <source>
        <dbReference type="ARBA" id="ARBA00036904"/>
    </source>
</evidence>
<reference evidence="19" key="1">
    <citation type="submission" date="2020-10" db="EMBL/GenBank/DDBJ databases">
        <authorList>
            <person name="Gilroy R."/>
        </authorList>
    </citation>
    <scope>NUCLEOTIDE SEQUENCE</scope>
    <source>
        <strain evidence="19">14700</strain>
    </source>
</reference>
<dbReference type="AlphaFoldDB" id="A0A9D9IBZ4"/>
<evidence type="ECO:0000256" key="16">
    <source>
        <dbReference type="ARBA" id="ARBA00042798"/>
    </source>
</evidence>
<dbReference type="InterPro" id="IPR047127">
    <property type="entry name" value="MutT-like"/>
</dbReference>
<keyword evidence="8" id="KW-0460">Magnesium</keyword>
<evidence type="ECO:0000256" key="10">
    <source>
        <dbReference type="ARBA" id="ARBA00035861"/>
    </source>
</evidence>
<keyword evidence="4" id="KW-0235">DNA replication</keyword>
<comment type="cofactor">
    <cofactor evidence="1">
        <name>Mg(2+)</name>
        <dbReference type="ChEBI" id="CHEBI:18420"/>
    </cofactor>
</comment>
<evidence type="ECO:0000256" key="6">
    <source>
        <dbReference type="ARBA" id="ARBA00022763"/>
    </source>
</evidence>
<evidence type="ECO:0000256" key="14">
    <source>
        <dbReference type="ARBA" id="ARBA00041592"/>
    </source>
</evidence>
<evidence type="ECO:0000256" key="2">
    <source>
        <dbReference type="ARBA" id="ARBA00005582"/>
    </source>
</evidence>
<dbReference type="GO" id="GO:0006260">
    <property type="term" value="P:DNA replication"/>
    <property type="evidence" value="ECO:0007669"/>
    <property type="project" value="UniProtKB-KW"/>
</dbReference>
<dbReference type="EMBL" id="JADIMF010000073">
    <property type="protein sequence ID" value="MBO8469044.1"/>
    <property type="molecule type" value="Genomic_DNA"/>
</dbReference>
<evidence type="ECO:0000256" key="5">
    <source>
        <dbReference type="ARBA" id="ARBA00022723"/>
    </source>
</evidence>
<dbReference type="SUPFAM" id="SSF55811">
    <property type="entry name" value="Nudix"/>
    <property type="match status" value="1"/>
</dbReference>
<evidence type="ECO:0000256" key="12">
    <source>
        <dbReference type="ARBA" id="ARBA00038905"/>
    </source>
</evidence>
<feature type="domain" description="Nudix hydrolase" evidence="18">
    <location>
        <begin position="1"/>
        <end position="126"/>
    </location>
</feature>
<sequence length="144" mass="16605">MRSVRVSAAVIRDGDKILAAERGYGEYRGFWEFPGGKREEGESGEDAIIREIKEELGVTIETDGFIATIEHDYPDFHLIMDCYYAHVVEGVIKANEHMALRWISVDEIEGLEWLPADWKVLPFVREKAMHLEDSELNSEHIQKR</sequence>
<dbReference type="PROSITE" id="PS00893">
    <property type="entry name" value="NUDIX_BOX"/>
    <property type="match status" value="1"/>
</dbReference>
<keyword evidence="3" id="KW-0515">Mutator protein</keyword>
<dbReference type="Pfam" id="PF00293">
    <property type="entry name" value="NUDIX"/>
    <property type="match status" value="1"/>
</dbReference>
<evidence type="ECO:0000313" key="20">
    <source>
        <dbReference type="Proteomes" id="UP000810292"/>
    </source>
</evidence>
<dbReference type="InterPro" id="IPR020476">
    <property type="entry name" value="Nudix_hydrolase"/>
</dbReference>
<dbReference type="GO" id="GO:0046872">
    <property type="term" value="F:metal ion binding"/>
    <property type="evidence" value="ECO:0007669"/>
    <property type="project" value="UniProtKB-KW"/>
</dbReference>
<dbReference type="PRINTS" id="PR00502">
    <property type="entry name" value="NUDIXFAMILY"/>
</dbReference>
<evidence type="ECO:0000256" key="9">
    <source>
        <dbReference type="ARBA" id="ARBA00023204"/>
    </source>
</evidence>
<dbReference type="PANTHER" id="PTHR47707:SF1">
    <property type="entry name" value="NUDIX HYDROLASE FAMILY PROTEIN"/>
    <property type="match status" value="1"/>
</dbReference>
<dbReference type="GO" id="GO:0006281">
    <property type="term" value="P:DNA repair"/>
    <property type="evidence" value="ECO:0007669"/>
    <property type="project" value="UniProtKB-KW"/>
</dbReference>